<evidence type="ECO:0000313" key="2">
    <source>
        <dbReference type="Proteomes" id="UP000054988"/>
    </source>
</evidence>
<reference evidence="1 2" key="1">
    <citation type="submission" date="2015-12" db="EMBL/GenBank/DDBJ databases">
        <title>Draft genome sequence of Moniliophthora roreri, the causal agent of frosty pod rot of cacao.</title>
        <authorList>
            <person name="Aime M.C."/>
            <person name="Diaz-Valderrama J.R."/>
            <person name="Kijpornyongpan T."/>
            <person name="Phillips-Mora W."/>
        </authorList>
    </citation>
    <scope>NUCLEOTIDE SEQUENCE [LARGE SCALE GENOMIC DNA]</scope>
    <source>
        <strain evidence="1 2">MCA 2952</strain>
    </source>
</reference>
<proteinExistence type="predicted"/>
<dbReference type="AlphaFoldDB" id="A0A0W0FUI3"/>
<accession>A0A0W0FUI3</accession>
<evidence type="ECO:0000313" key="1">
    <source>
        <dbReference type="EMBL" id="KTB39770.1"/>
    </source>
</evidence>
<dbReference type="Proteomes" id="UP000054988">
    <property type="component" value="Unassembled WGS sequence"/>
</dbReference>
<comment type="caution">
    <text evidence="1">The sequence shown here is derived from an EMBL/GenBank/DDBJ whole genome shotgun (WGS) entry which is preliminary data.</text>
</comment>
<gene>
    <name evidence="1" type="ORF">WG66_7652</name>
</gene>
<dbReference type="EMBL" id="LATX01001635">
    <property type="protein sequence ID" value="KTB39770.1"/>
    <property type="molecule type" value="Genomic_DNA"/>
</dbReference>
<sequence length="41" mass="4595">MVIELGTSHGFYNDCKMDHYNSTATAPYNEALAHYYRVPGG</sequence>
<name>A0A0W0FUI3_MONRR</name>
<organism evidence="1 2">
    <name type="scientific">Moniliophthora roreri</name>
    <name type="common">Frosty pod rot fungus</name>
    <name type="synonym">Monilia roreri</name>
    <dbReference type="NCBI Taxonomy" id="221103"/>
    <lineage>
        <taxon>Eukaryota</taxon>
        <taxon>Fungi</taxon>
        <taxon>Dikarya</taxon>
        <taxon>Basidiomycota</taxon>
        <taxon>Agaricomycotina</taxon>
        <taxon>Agaricomycetes</taxon>
        <taxon>Agaricomycetidae</taxon>
        <taxon>Agaricales</taxon>
        <taxon>Marasmiineae</taxon>
        <taxon>Marasmiaceae</taxon>
        <taxon>Moniliophthora</taxon>
    </lineage>
</organism>
<protein>
    <submittedName>
        <fullName evidence="1">Uncharacterized protein</fullName>
    </submittedName>
</protein>